<evidence type="ECO:0000256" key="2">
    <source>
        <dbReference type="SAM" id="Phobius"/>
    </source>
</evidence>
<gene>
    <name evidence="3" type="ORF">EBO15_37450</name>
</gene>
<sequence length="304" mass="30956">MTGGSSDVPDSRAAEEGAPSHGAAVEFLPAEAEPVRSASARPEFLPPEPPSVPEPPAPAPPASAATPPRGKRRLMILGAAGVAAIAVLGGAAWAVGGSSGDAEPKEERFTSFPAACSTITKPTVAQYVPRSEQPLGDKSASTGHSWCLWSGSLRAAPGAKHIVYRTAKIDIVSYESRASAKSAYDSAWRTTVTSSGSSSTIGGGKLVGDASEPVNGLGDQAFYHHRTSTSALGRSGEAGETIRLRNLIITVAYGGFTAPADELGTPAQKGQVPLDTATGRPGADALAHDAVNALNACPTCLHRV</sequence>
<evidence type="ECO:0000313" key="3">
    <source>
        <dbReference type="EMBL" id="RMI36864.1"/>
    </source>
</evidence>
<keyword evidence="2" id="KW-0812">Transmembrane</keyword>
<feature type="region of interest" description="Disordered" evidence="1">
    <location>
        <begin position="1"/>
        <end position="68"/>
    </location>
</feature>
<evidence type="ECO:0008006" key="5">
    <source>
        <dbReference type="Google" id="ProtNLM"/>
    </source>
</evidence>
<evidence type="ECO:0000256" key="1">
    <source>
        <dbReference type="SAM" id="MobiDB-lite"/>
    </source>
</evidence>
<feature type="transmembrane region" description="Helical" evidence="2">
    <location>
        <begin position="74"/>
        <end position="95"/>
    </location>
</feature>
<proteinExistence type="predicted"/>
<keyword evidence="2" id="KW-1133">Transmembrane helix</keyword>
<reference evidence="3 4" key="1">
    <citation type="submission" date="2018-10" db="EMBL/GenBank/DDBJ databases">
        <title>Isolation from soil.</title>
        <authorList>
            <person name="Hu J."/>
        </authorList>
    </citation>
    <scope>NUCLEOTIDE SEQUENCE [LARGE SCALE GENOMIC DNA]</scope>
    <source>
        <strain evidence="3 4">NEAU-Ht49</strain>
    </source>
</reference>
<dbReference type="AlphaFoldDB" id="A0A3M2LHB4"/>
<feature type="compositionally biased region" description="Pro residues" evidence="1">
    <location>
        <begin position="44"/>
        <end position="61"/>
    </location>
</feature>
<evidence type="ECO:0000313" key="4">
    <source>
        <dbReference type="Proteomes" id="UP000282674"/>
    </source>
</evidence>
<comment type="caution">
    <text evidence="3">The sequence shown here is derived from an EMBL/GenBank/DDBJ whole genome shotgun (WGS) entry which is preliminary data.</text>
</comment>
<accession>A0A3M2LHB4</accession>
<name>A0A3M2LHB4_9ACTN</name>
<keyword evidence="2" id="KW-0472">Membrane</keyword>
<organism evidence="3 4">
    <name type="scientific">Actinomadura harenae</name>
    <dbReference type="NCBI Taxonomy" id="2483351"/>
    <lineage>
        <taxon>Bacteria</taxon>
        <taxon>Bacillati</taxon>
        <taxon>Actinomycetota</taxon>
        <taxon>Actinomycetes</taxon>
        <taxon>Streptosporangiales</taxon>
        <taxon>Thermomonosporaceae</taxon>
        <taxon>Actinomadura</taxon>
    </lineage>
</organism>
<dbReference type="Proteomes" id="UP000282674">
    <property type="component" value="Unassembled WGS sequence"/>
</dbReference>
<protein>
    <recommendedName>
        <fullName evidence="5">DUF3558 domain-containing protein</fullName>
    </recommendedName>
</protein>
<dbReference type="EMBL" id="RFFG01000123">
    <property type="protein sequence ID" value="RMI36864.1"/>
    <property type="molecule type" value="Genomic_DNA"/>
</dbReference>
<keyword evidence="4" id="KW-1185">Reference proteome</keyword>